<evidence type="ECO:0000313" key="2">
    <source>
        <dbReference type="Proteomes" id="UP001596470"/>
    </source>
</evidence>
<gene>
    <name evidence="1" type="ORF">ACFQS3_01135</name>
</gene>
<organism evidence="1 2">
    <name type="scientific">Glycomyces mayteni</name>
    <dbReference type="NCBI Taxonomy" id="543887"/>
    <lineage>
        <taxon>Bacteria</taxon>
        <taxon>Bacillati</taxon>
        <taxon>Actinomycetota</taxon>
        <taxon>Actinomycetes</taxon>
        <taxon>Glycomycetales</taxon>
        <taxon>Glycomycetaceae</taxon>
        <taxon>Glycomyces</taxon>
    </lineage>
</organism>
<keyword evidence="2" id="KW-1185">Reference proteome</keyword>
<dbReference type="RefSeq" id="WP_382352672.1">
    <property type="nucleotide sequence ID" value="NZ_JBHMBP010000004.1"/>
</dbReference>
<comment type="caution">
    <text evidence="1">The sequence shown here is derived from an EMBL/GenBank/DDBJ whole genome shotgun (WGS) entry which is preliminary data.</text>
</comment>
<accession>A0ABW2D2Q8</accession>
<evidence type="ECO:0000313" key="1">
    <source>
        <dbReference type="EMBL" id="MFC6955790.1"/>
    </source>
</evidence>
<name>A0ABW2D2Q8_9ACTN</name>
<dbReference type="Pfam" id="PF10127">
    <property type="entry name" value="RlaP"/>
    <property type="match status" value="1"/>
</dbReference>
<dbReference type="PANTHER" id="PTHR34817:SF2">
    <property type="entry name" value="NUCLEOTIDYLTRANSFERASE"/>
    <property type="match status" value="1"/>
</dbReference>
<dbReference type="PANTHER" id="PTHR34817">
    <property type="entry name" value="NUCLEOTIDYLTRANSFERASE"/>
    <property type="match status" value="1"/>
</dbReference>
<reference evidence="2" key="1">
    <citation type="journal article" date="2019" name="Int. J. Syst. Evol. Microbiol.">
        <title>The Global Catalogue of Microorganisms (GCM) 10K type strain sequencing project: providing services to taxonomists for standard genome sequencing and annotation.</title>
        <authorList>
            <consortium name="The Broad Institute Genomics Platform"/>
            <consortium name="The Broad Institute Genome Sequencing Center for Infectious Disease"/>
            <person name="Wu L."/>
            <person name="Ma J."/>
        </authorList>
    </citation>
    <scope>NUCLEOTIDE SEQUENCE [LARGE SCALE GENOMIC DNA]</scope>
    <source>
        <strain evidence="2">KACC 12634</strain>
    </source>
</reference>
<dbReference type="Proteomes" id="UP001596470">
    <property type="component" value="Unassembled WGS sequence"/>
</dbReference>
<protein>
    <submittedName>
        <fullName evidence="1">DNA polymerase beta superfamily protein</fullName>
    </submittedName>
</protein>
<proteinExistence type="predicted"/>
<dbReference type="EMBL" id="JBHSYS010000001">
    <property type="protein sequence ID" value="MFC6955790.1"/>
    <property type="molecule type" value="Genomic_DNA"/>
</dbReference>
<dbReference type="InterPro" id="IPR018775">
    <property type="entry name" value="RlaP"/>
</dbReference>
<sequence>MNGDDVNEHGTDEDGATARANEILRTEAGSGVHGLAIAGVSDHDEAGVFIEPAEHVLGLAGPLDHHTWRDRPEGHRSQAGDRECTLYSLRKFLRLAIAGNPNLLLLLHAPEASVYHSTPLGDELRALGPAFLSRHAARRCIGYLDGQVAMLLGRGRQKDMPKRPELVAAHGYDTKFASHALRLGLQGLEMTEHARLTLPMPAGQRERVLAVKSGKVPGLDTVLAEITAVRDRIETLLDTGRTPLPAEPDTDRVSAWSVRAHLRHWDAAAPAA</sequence>